<reference evidence="2" key="1">
    <citation type="journal article" date="2022" name="Int. J. Mol. Sci.">
        <title>Draft Genome of Tanacetum Coccineum: Genomic Comparison of Closely Related Tanacetum-Family Plants.</title>
        <authorList>
            <person name="Yamashiro T."/>
            <person name="Shiraishi A."/>
            <person name="Nakayama K."/>
            <person name="Satake H."/>
        </authorList>
    </citation>
    <scope>NUCLEOTIDE SEQUENCE</scope>
</reference>
<feature type="compositionally biased region" description="Basic and acidic residues" evidence="1">
    <location>
        <begin position="25"/>
        <end position="59"/>
    </location>
</feature>
<feature type="compositionally biased region" description="Low complexity" evidence="1">
    <location>
        <begin position="138"/>
        <end position="161"/>
    </location>
</feature>
<evidence type="ECO:0000256" key="1">
    <source>
        <dbReference type="SAM" id="MobiDB-lite"/>
    </source>
</evidence>
<accession>A0ABQ5A1U8</accession>
<proteinExistence type="predicted"/>
<evidence type="ECO:0000313" key="2">
    <source>
        <dbReference type="EMBL" id="GJS95257.1"/>
    </source>
</evidence>
<protein>
    <submittedName>
        <fullName evidence="2">Uncharacterized protein</fullName>
    </submittedName>
</protein>
<feature type="region of interest" description="Disordered" evidence="1">
    <location>
        <begin position="99"/>
        <end position="161"/>
    </location>
</feature>
<dbReference type="Proteomes" id="UP001151760">
    <property type="component" value="Unassembled WGS sequence"/>
</dbReference>
<name>A0ABQ5A1U8_9ASTR</name>
<feature type="region of interest" description="Disordered" evidence="1">
    <location>
        <begin position="1"/>
        <end position="59"/>
    </location>
</feature>
<evidence type="ECO:0000313" key="3">
    <source>
        <dbReference type="Proteomes" id="UP001151760"/>
    </source>
</evidence>
<feature type="compositionally biased region" description="Basic residues" evidence="1">
    <location>
        <begin position="14"/>
        <end position="24"/>
    </location>
</feature>
<reference evidence="2" key="2">
    <citation type="submission" date="2022-01" db="EMBL/GenBank/DDBJ databases">
        <authorList>
            <person name="Yamashiro T."/>
            <person name="Shiraishi A."/>
            <person name="Satake H."/>
            <person name="Nakayama K."/>
        </authorList>
    </citation>
    <scope>NUCLEOTIDE SEQUENCE</scope>
</reference>
<gene>
    <name evidence="2" type="ORF">Tco_0802225</name>
</gene>
<keyword evidence="3" id="KW-1185">Reference proteome</keyword>
<sequence length="179" mass="19874">MENKEDNPLEKKERLKGKKKKGKVKVKEDRGLGKEAEIKDTTRERIREGSRASEGQKKAMKECYGLSKDFVRTSCRRSIWEDFKGKLKYCFGGYMIPDSPDAGFKPSGEEEKKDAKDPGNENSEGPSTEEPRINQVKNDNINSTNNINTSSDGNSTNNVNVVSSTVNAAGIKVNAVDPK</sequence>
<dbReference type="EMBL" id="BQNB010011795">
    <property type="protein sequence ID" value="GJS95257.1"/>
    <property type="molecule type" value="Genomic_DNA"/>
</dbReference>
<comment type="caution">
    <text evidence="2">The sequence shown here is derived from an EMBL/GenBank/DDBJ whole genome shotgun (WGS) entry which is preliminary data.</text>
</comment>
<feature type="compositionally biased region" description="Basic and acidic residues" evidence="1">
    <location>
        <begin position="107"/>
        <end position="119"/>
    </location>
</feature>
<organism evidence="2 3">
    <name type="scientific">Tanacetum coccineum</name>
    <dbReference type="NCBI Taxonomy" id="301880"/>
    <lineage>
        <taxon>Eukaryota</taxon>
        <taxon>Viridiplantae</taxon>
        <taxon>Streptophyta</taxon>
        <taxon>Embryophyta</taxon>
        <taxon>Tracheophyta</taxon>
        <taxon>Spermatophyta</taxon>
        <taxon>Magnoliopsida</taxon>
        <taxon>eudicotyledons</taxon>
        <taxon>Gunneridae</taxon>
        <taxon>Pentapetalae</taxon>
        <taxon>asterids</taxon>
        <taxon>campanulids</taxon>
        <taxon>Asterales</taxon>
        <taxon>Asteraceae</taxon>
        <taxon>Asteroideae</taxon>
        <taxon>Anthemideae</taxon>
        <taxon>Anthemidinae</taxon>
        <taxon>Tanacetum</taxon>
    </lineage>
</organism>
<feature type="compositionally biased region" description="Basic and acidic residues" evidence="1">
    <location>
        <begin position="1"/>
        <end position="13"/>
    </location>
</feature>